<name>A0A7C1E5B1_9CREN</name>
<accession>A0A7C1E5B1</accession>
<gene>
    <name evidence="1" type="ORF">ENO04_05850</name>
</gene>
<protein>
    <submittedName>
        <fullName evidence="1">Uncharacterized protein</fullName>
    </submittedName>
</protein>
<proteinExistence type="predicted"/>
<comment type="caution">
    <text evidence="1">The sequence shown here is derived from an EMBL/GenBank/DDBJ whole genome shotgun (WGS) entry which is preliminary data.</text>
</comment>
<sequence length="222" mass="25291">MLLERLGIDRIGIVTHNSNLASLLIRRAISNNIATGRDMKICVVELTPINKSVIYDLLESSVQENIVFTDNPGSAMSFNGKIFLVSIGKPISQPFRDLSFPRMNLYLLISDKSFSMRKMGLETWRVITLEPGSFLMKSQSYSLKIVQKDNDLIEEEPLSDNLFEAYNLIVDSMMEFGELTVKDTINILMSNLGITKDKAREILEDLQRHRKIKVNKGKIELY</sequence>
<reference evidence="1" key="1">
    <citation type="journal article" date="2020" name="mSystems">
        <title>Genome- and Community-Level Interaction Insights into Carbon Utilization and Element Cycling Functions of Hydrothermarchaeota in Hydrothermal Sediment.</title>
        <authorList>
            <person name="Zhou Z."/>
            <person name="Liu Y."/>
            <person name="Xu W."/>
            <person name="Pan J."/>
            <person name="Luo Z.H."/>
            <person name="Li M."/>
        </authorList>
    </citation>
    <scope>NUCLEOTIDE SEQUENCE [LARGE SCALE GENOMIC DNA]</scope>
    <source>
        <strain evidence="1">SpSt-123</strain>
    </source>
</reference>
<organism evidence="1">
    <name type="scientific">Fervidicoccus fontis</name>
    <dbReference type="NCBI Taxonomy" id="683846"/>
    <lineage>
        <taxon>Archaea</taxon>
        <taxon>Thermoproteota</taxon>
        <taxon>Thermoprotei</taxon>
        <taxon>Fervidicoccales</taxon>
        <taxon>Fervidicoccaceae</taxon>
        <taxon>Fervidicoccus</taxon>
    </lineage>
</organism>
<dbReference type="EMBL" id="DSDY01000174">
    <property type="protein sequence ID" value="HDS11114.1"/>
    <property type="molecule type" value="Genomic_DNA"/>
</dbReference>
<dbReference type="AlphaFoldDB" id="A0A7C1E5B1"/>
<evidence type="ECO:0000313" key="1">
    <source>
        <dbReference type="EMBL" id="HDS11114.1"/>
    </source>
</evidence>